<dbReference type="InParanoid" id="A0A0V0QIY7"/>
<reference evidence="3 4" key="1">
    <citation type="journal article" date="2015" name="Sci. Rep.">
        <title>Genome of the facultative scuticociliatosis pathogen Pseudocohnilembus persalinus provides insight into its virulence through horizontal gene transfer.</title>
        <authorList>
            <person name="Xiong J."/>
            <person name="Wang G."/>
            <person name="Cheng J."/>
            <person name="Tian M."/>
            <person name="Pan X."/>
            <person name="Warren A."/>
            <person name="Jiang C."/>
            <person name="Yuan D."/>
            <person name="Miao W."/>
        </authorList>
    </citation>
    <scope>NUCLEOTIDE SEQUENCE [LARGE SCALE GENOMIC DNA]</scope>
    <source>
        <strain evidence="3">36N120E</strain>
    </source>
</reference>
<feature type="transmembrane region" description="Helical" evidence="2">
    <location>
        <begin position="241"/>
        <end position="265"/>
    </location>
</feature>
<evidence type="ECO:0000313" key="3">
    <source>
        <dbReference type="EMBL" id="KRX02275.1"/>
    </source>
</evidence>
<evidence type="ECO:0008006" key="5">
    <source>
        <dbReference type="Google" id="ProtNLM"/>
    </source>
</evidence>
<dbReference type="OMA" id="PEFHIND"/>
<feature type="compositionally biased region" description="Polar residues" evidence="1">
    <location>
        <begin position="411"/>
        <end position="420"/>
    </location>
</feature>
<organism evidence="3 4">
    <name type="scientific">Pseudocohnilembus persalinus</name>
    <name type="common">Ciliate</name>
    <dbReference type="NCBI Taxonomy" id="266149"/>
    <lineage>
        <taxon>Eukaryota</taxon>
        <taxon>Sar</taxon>
        <taxon>Alveolata</taxon>
        <taxon>Ciliophora</taxon>
        <taxon>Intramacronucleata</taxon>
        <taxon>Oligohymenophorea</taxon>
        <taxon>Scuticociliatia</taxon>
        <taxon>Philasterida</taxon>
        <taxon>Pseudocohnilembidae</taxon>
        <taxon>Pseudocohnilembus</taxon>
    </lineage>
</organism>
<protein>
    <recommendedName>
        <fullName evidence="5">Transmembrane protein</fullName>
    </recommendedName>
</protein>
<dbReference type="AlphaFoldDB" id="A0A0V0QIY7"/>
<evidence type="ECO:0000256" key="2">
    <source>
        <dbReference type="SAM" id="Phobius"/>
    </source>
</evidence>
<feature type="region of interest" description="Disordered" evidence="1">
    <location>
        <begin position="407"/>
        <end position="442"/>
    </location>
</feature>
<feature type="compositionally biased region" description="Polar residues" evidence="1">
    <location>
        <begin position="429"/>
        <end position="442"/>
    </location>
</feature>
<comment type="caution">
    <text evidence="3">The sequence shown here is derived from an EMBL/GenBank/DDBJ whole genome shotgun (WGS) entry which is preliminary data.</text>
</comment>
<evidence type="ECO:0000313" key="4">
    <source>
        <dbReference type="Proteomes" id="UP000054937"/>
    </source>
</evidence>
<name>A0A0V0QIY7_PSEPJ</name>
<keyword evidence="2" id="KW-1133">Transmembrane helix</keyword>
<keyword evidence="2" id="KW-0812">Transmembrane</keyword>
<dbReference type="EMBL" id="LDAU01000156">
    <property type="protein sequence ID" value="KRX02275.1"/>
    <property type="molecule type" value="Genomic_DNA"/>
</dbReference>
<proteinExistence type="predicted"/>
<keyword evidence="4" id="KW-1185">Reference proteome</keyword>
<dbReference type="Proteomes" id="UP000054937">
    <property type="component" value="Unassembled WGS sequence"/>
</dbReference>
<accession>A0A0V0QIY7</accession>
<evidence type="ECO:0000256" key="1">
    <source>
        <dbReference type="SAM" id="MobiDB-lite"/>
    </source>
</evidence>
<keyword evidence="2" id="KW-0472">Membrane</keyword>
<gene>
    <name evidence="3" type="ORF">PPERSA_04897</name>
</gene>
<sequence>MIFIGIFFGIFYKQVAREFQEANKCKIEEIKIANFDGSEKYGALGIRFTDSNGKELLGMGCISSKKYSGMGSPPYTYSDYEHGDSINCGSNGGTGIESVSNDELKSPYYKGSDNNDETRILYTGGSYGGGSYSGGSYSSSSYRSSSYSSHDKYGSGSEACTYSQDWIQVKIPAWSCKDYDDFLSDVEQLKDQLIYDKCYYTPYFEESKAKQNSQSDDSVIDMDDFYLVTFEDKPYYNKMEFLLFAGFFLVPFITYTHMSWIPFLANPLNKYYQNLKRNRFLNNKNALAIKKNNLQQLKQEQQNKKEQQVQPTQQNYDNQATCTIPEFHINDNEIAKKDKNDQNNQIKMAPLNPMQDSVKDVPSNPIFDPPYKYNINNQNILDQYQNNNINNNYNFINYEQNNNKIDYYSQDYGQNNNQQHKPNKDGENQSDNSIQQPKMPQL</sequence>